<evidence type="ECO:0000313" key="2">
    <source>
        <dbReference type="Proteomes" id="UP000183018"/>
    </source>
</evidence>
<protein>
    <submittedName>
        <fullName evidence="1">Uncharacterized protein</fullName>
    </submittedName>
</protein>
<dbReference type="AlphaFoldDB" id="A0A1I3N8C7"/>
<dbReference type="OrthoDB" id="9815989at2"/>
<name>A0A1I3N8C7_9GAMM</name>
<gene>
    <name evidence="1" type="ORF">SAMN05216602_3668</name>
</gene>
<proteinExistence type="predicted"/>
<evidence type="ECO:0000313" key="1">
    <source>
        <dbReference type="EMBL" id="SFJ05482.1"/>
    </source>
</evidence>
<dbReference type="EMBL" id="FORC01000004">
    <property type="protein sequence ID" value="SFJ05482.1"/>
    <property type="molecule type" value="Genomic_DNA"/>
</dbReference>
<organism evidence="1 2">
    <name type="scientific">Phytopseudomonas argentinensis</name>
    <dbReference type="NCBI Taxonomy" id="289370"/>
    <lineage>
        <taxon>Bacteria</taxon>
        <taxon>Pseudomonadati</taxon>
        <taxon>Pseudomonadota</taxon>
        <taxon>Gammaproteobacteria</taxon>
        <taxon>Pseudomonadales</taxon>
        <taxon>Pseudomonadaceae</taxon>
        <taxon>Phytopseudomonas</taxon>
    </lineage>
</organism>
<dbReference type="Proteomes" id="UP000183018">
    <property type="component" value="Unassembled WGS sequence"/>
</dbReference>
<reference evidence="2" key="1">
    <citation type="submission" date="2016-10" db="EMBL/GenBank/DDBJ databases">
        <authorList>
            <person name="Varghese N."/>
            <person name="Submissions S."/>
        </authorList>
    </citation>
    <scope>NUCLEOTIDE SEQUENCE [LARGE SCALE GENOMIC DNA]</scope>
    <source>
        <strain evidence="2">LMG 22563</strain>
    </source>
</reference>
<dbReference type="RefSeq" id="WP_074887340.1">
    <property type="nucleotide sequence ID" value="NZ_FORC01000004.1"/>
</dbReference>
<dbReference type="STRING" id="289370.SAMN05216602_3668"/>
<keyword evidence="2" id="KW-1185">Reference proteome</keyword>
<sequence length="119" mass="12741">MSAIDLRLAHAGQEIPEFIWNGHHMQGRGTEGMAIRLLASERAWYISSRISVRCRELIASSTACSSVMAGHAAATASGAFLAKAISSSGMDERVQPFAADRFGDTESVVESGTILSHFE</sequence>
<accession>A0A1I3N8C7</accession>